<protein>
    <submittedName>
        <fullName evidence="2">Uncharacterized protein</fullName>
    </submittedName>
</protein>
<evidence type="ECO:0000313" key="3">
    <source>
        <dbReference type="Proteomes" id="UP001345963"/>
    </source>
</evidence>
<dbReference type="EMBL" id="JAHUTI010010901">
    <property type="protein sequence ID" value="MED6235815.1"/>
    <property type="molecule type" value="Genomic_DNA"/>
</dbReference>
<accession>A0ABU7AEH4</accession>
<comment type="caution">
    <text evidence="2">The sequence shown here is derived from an EMBL/GenBank/DDBJ whole genome shotgun (WGS) entry which is preliminary data.</text>
</comment>
<organism evidence="2 3">
    <name type="scientific">Ataeniobius toweri</name>
    <dbReference type="NCBI Taxonomy" id="208326"/>
    <lineage>
        <taxon>Eukaryota</taxon>
        <taxon>Metazoa</taxon>
        <taxon>Chordata</taxon>
        <taxon>Craniata</taxon>
        <taxon>Vertebrata</taxon>
        <taxon>Euteleostomi</taxon>
        <taxon>Actinopterygii</taxon>
        <taxon>Neopterygii</taxon>
        <taxon>Teleostei</taxon>
        <taxon>Neoteleostei</taxon>
        <taxon>Acanthomorphata</taxon>
        <taxon>Ovalentaria</taxon>
        <taxon>Atherinomorphae</taxon>
        <taxon>Cyprinodontiformes</taxon>
        <taxon>Goodeidae</taxon>
        <taxon>Ataeniobius</taxon>
    </lineage>
</organism>
<gene>
    <name evidence="2" type="ORF">ATANTOWER_000667</name>
</gene>
<feature type="region of interest" description="Disordered" evidence="1">
    <location>
        <begin position="76"/>
        <end position="104"/>
    </location>
</feature>
<proteinExistence type="predicted"/>
<feature type="compositionally biased region" description="Basic residues" evidence="1">
    <location>
        <begin position="88"/>
        <end position="104"/>
    </location>
</feature>
<name>A0ABU7AEH4_9TELE</name>
<keyword evidence="3" id="KW-1185">Reference proteome</keyword>
<dbReference type="Proteomes" id="UP001345963">
    <property type="component" value="Unassembled WGS sequence"/>
</dbReference>
<reference evidence="2 3" key="1">
    <citation type="submission" date="2021-07" db="EMBL/GenBank/DDBJ databases">
        <authorList>
            <person name="Palmer J.M."/>
        </authorList>
    </citation>
    <scope>NUCLEOTIDE SEQUENCE [LARGE SCALE GENOMIC DNA]</scope>
    <source>
        <strain evidence="2 3">AT_MEX2019</strain>
        <tissue evidence="2">Muscle</tissue>
    </source>
</reference>
<evidence type="ECO:0000256" key="1">
    <source>
        <dbReference type="SAM" id="MobiDB-lite"/>
    </source>
</evidence>
<evidence type="ECO:0000313" key="2">
    <source>
        <dbReference type="EMBL" id="MED6235815.1"/>
    </source>
</evidence>
<sequence>MDSIVVLWYQISAADPGNVLVLAESTYKSLTFFYCQLPRSVLLSSRQLDLFSLRHHLFDCSYFFIFMFSSQPATAGMEETSCSGYHSSQKRRKGLRPMKKSGGE</sequence>